<evidence type="ECO:0000256" key="3">
    <source>
        <dbReference type="ARBA" id="ARBA00022553"/>
    </source>
</evidence>
<dbReference type="Pfam" id="PF00408">
    <property type="entry name" value="PGM_PMM_IV"/>
    <property type="match status" value="1"/>
</dbReference>
<dbReference type="PROSITE" id="PS00710">
    <property type="entry name" value="PGM_PMM"/>
    <property type="match status" value="1"/>
</dbReference>
<dbReference type="SUPFAM" id="SSF53738">
    <property type="entry name" value="Phosphoglucomutase, first 3 domains"/>
    <property type="match status" value="3"/>
</dbReference>
<dbReference type="Proteomes" id="UP000287168">
    <property type="component" value="Unassembled WGS sequence"/>
</dbReference>
<reference evidence="12 13" key="1">
    <citation type="journal article" date="2015" name="Int. J. Syst. Evol. Microbiol.">
        <title>Gemmobacter intermedius sp. nov., isolated from a white stork (Ciconia ciconia).</title>
        <authorList>
            <person name="Kampfer P."/>
            <person name="Jerzak L."/>
            <person name="Wilharm G."/>
            <person name="Golke J."/>
            <person name="Busse H.J."/>
            <person name="Glaeser S.P."/>
        </authorList>
    </citation>
    <scope>NUCLEOTIDE SEQUENCE [LARGE SCALE GENOMIC DNA]</scope>
    <source>
        <strain evidence="12 13">119/4</strain>
    </source>
</reference>
<keyword evidence="6" id="KW-0413">Isomerase</keyword>
<feature type="domain" description="Alpha-D-phosphohexomutase C-terminal" evidence="8">
    <location>
        <begin position="400"/>
        <end position="445"/>
    </location>
</feature>
<evidence type="ECO:0000313" key="12">
    <source>
        <dbReference type="EMBL" id="RWY34540.1"/>
    </source>
</evidence>
<dbReference type="Pfam" id="PF02878">
    <property type="entry name" value="PGM_PMM_I"/>
    <property type="match status" value="1"/>
</dbReference>
<evidence type="ECO:0000256" key="1">
    <source>
        <dbReference type="ARBA" id="ARBA00001946"/>
    </source>
</evidence>
<dbReference type="InterPro" id="IPR005843">
    <property type="entry name" value="A-D-PHexomutase_C"/>
</dbReference>
<dbReference type="AlphaFoldDB" id="A0A451GG73"/>
<dbReference type="Gene3D" id="3.40.120.10">
    <property type="entry name" value="Alpha-D-Glucose-1,6-Bisphosphate, subunit A, domain 3"/>
    <property type="match status" value="3"/>
</dbReference>
<feature type="domain" description="Alpha-D-phosphohexomutase alpha/beta/alpha" evidence="10">
    <location>
        <begin position="145"/>
        <end position="241"/>
    </location>
</feature>
<dbReference type="Pfam" id="PF02879">
    <property type="entry name" value="PGM_PMM_II"/>
    <property type="match status" value="1"/>
</dbReference>
<evidence type="ECO:0000256" key="4">
    <source>
        <dbReference type="ARBA" id="ARBA00022723"/>
    </source>
</evidence>
<dbReference type="Pfam" id="PF02880">
    <property type="entry name" value="PGM_PMM_III"/>
    <property type="match status" value="1"/>
</dbReference>
<evidence type="ECO:0000256" key="7">
    <source>
        <dbReference type="RuleBase" id="RU004326"/>
    </source>
</evidence>
<dbReference type="EMBL" id="SBLC01000102">
    <property type="protein sequence ID" value="RWY34540.1"/>
    <property type="molecule type" value="Genomic_DNA"/>
</dbReference>
<dbReference type="SUPFAM" id="SSF55957">
    <property type="entry name" value="Phosphoglucomutase, C-terminal domain"/>
    <property type="match status" value="1"/>
</dbReference>
<evidence type="ECO:0000256" key="5">
    <source>
        <dbReference type="ARBA" id="ARBA00022842"/>
    </source>
</evidence>
<feature type="domain" description="Alpha-D-phosphohexomutase alpha/beta/alpha" evidence="11">
    <location>
        <begin position="255"/>
        <end position="360"/>
    </location>
</feature>
<evidence type="ECO:0000259" key="11">
    <source>
        <dbReference type="Pfam" id="PF02880"/>
    </source>
</evidence>
<evidence type="ECO:0000259" key="9">
    <source>
        <dbReference type="Pfam" id="PF02878"/>
    </source>
</evidence>
<evidence type="ECO:0000259" key="10">
    <source>
        <dbReference type="Pfam" id="PF02879"/>
    </source>
</evidence>
<dbReference type="GO" id="GO:0000287">
    <property type="term" value="F:magnesium ion binding"/>
    <property type="evidence" value="ECO:0007669"/>
    <property type="project" value="InterPro"/>
</dbReference>
<evidence type="ECO:0000256" key="6">
    <source>
        <dbReference type="ARBA" id="ARBA00023235"/>
    </source>
</evidence>
<dbReference type="InterPro" id="IPR005845">
    <property type="entry name" value="A-D-PHexomutase_a/b/a-II"/>
</dbReference>
<evidence type="ECO:0000259" key="8">
    <source>
        <dbReference type="Pfam" id="PF00408"/>
    </source>
</evidence>
<dbReference type="Gene3D" id="3.30.310.50">
    <property type="entry name" value="Alpha-D-phosphohexomutase, C-terminal domain"/>
    <property type="match status" value="1"/>
</dbReference>
<accession>A0A451GG73</accession>
<dbReference type="RefSeq" id="WP_128491039.1">
    <property type="nucleotide sequence ID" value="NZ_JBHLXB010000121.1"/>
</dbReference>
<evidence type="ECO:0000256" key="2">
    <source>
        <dbReference type="ARBA" id="ARBA00010231"/>
    </source>
</evidence>
<dbReference type="OrthoDB" id="9803322at2"/>
<dbReference type="InterPro" id="IPR005844">
    <property type="entry name" value="A-D-PHexomutase_a/b/a-I"/>
</dbReference>
<organism evidence="12 13">
    <name type="scientific">Falsigemmobacter intermedius</name>
    <dbReference type="NCBI Taxonomy" id="1553448"/>
    <lineage>
        <taxon>Bacteria</taxon>
        <taxon>Pseudomonadati</taxon>
        <taxon>Pseudomonadota</taxon>
        <taxon>Alphaproteobacteria</taxon>
        <taxon>Rhodobacterales</taxon>
        <taxon>Paracoccaceae</taxon>
        <taxon>Falsigemmobacter</taxon>
    </lineage>
</organism>
<dbReference type="InterPro" id="IPR036900">
    <property type="entry name" value="A-D-PHexomutase_C_sf"/>
</dbReference>
<keyword evidence="3" id="KW-0597">Phosphoprotein</keyword>
<keyword evidence="4 7" id="KW-0479">Metal-binding</keyword>
<comment type="caution">
    <text evidence="12">The sequence shown here is derived from an EMBL/GenBank/DDBJ whole genome shotgun (WGS) entry which is preliminary data.</text>
</comment>
<comment type="cofactor">
    <cofactor evidence="1">
        <name>Mg(2+)</name>
        <dbReference type="ChEBI" id="CHEBI:18420"/>
    </cofactor>
</comment>
<dbReference type="GO" id="GO:0005975">
    <property type="term" value="P:carbohydrate metabolic process"/>
    <property type="evidence" value="ECO:0007669"/>
    <property type="project" value="InterPro"/>
</dbReference>
<dbReference type="InterPro" id="IPR016055">
    <property type="entry name" value="A-D-PHexomutase_a/b/a-I/II/III"/>
</dbReference>
<proteinExistence type="inferred from homology"/>
<dbReference type="PANTHER" id="PTHR42946:SF1">
    <property type="entry name" value="PHOSPHOGLUCOMUTASE (ALPHA-D-GLUCOSE-1,6-BISPHOSPHATE-DEPENDENT)"/>
    <property type="match status" value="1"/>
</dbReference>
<gene>
    <name evidence="12" type="ORF">EP867_19205</name>
</gene>
<evidence type="ECO:0000313" key="13">
    <source>
        <dbReference type="Proteomes" id="UP000287168"/>
    </source>
</evidence>
<dbReference type="InterPro" id="IPR016066">
    <property type="entry name" value="A-D-PHexomutase_CS"/>
</dbReference>
<sequence length="456" mass="47006">MAPKFGTSGLRGLVSDLTPDLIADYTRAFLAACPVGHGLYIGRDLRASSPEVAAAVAQAARAEGVAVTDCGAVPTPALALASMAAGSAAIMVTGSHIPSDRNGLKFYLPGGEITKTDEAAILVALGRAPAGLSAPLSQADAATPWVQRYIRAFGPEALSGLRIGLWEHSAVSRDLIAGALEGLGAEVLRLGRSEVFIPVDTEAVPAEIRARIAAWCRDHGLDALVSTDGDGDRPLLADERGGLVPGDLLGQITARALGAEVVVTPVSSNSGVERSGAFGRVIRTKIGSPFVIAGMEAAGGRVAGYEANGGFLAGFEAQMAAGPLAPLRTRDSLLPLVAPLALARASGRSLSALIAAEPARFTAADRLEEIAPETSRALMARLEDGRFTALLSPLGESLSAEDRTDGLRLHLASGRVIHLRPSGNAPELRLYTEAESPEQAGDLLARGLEVLKAHLA</sequence>
<comment type="similarity">
    <text evidence="2 7">Belongs to the phosphohexose mutase family.</text>
</comment>
<feature type="domain" description="Alpha-D-phosphohexomutase alpha/beta/alpha" evidence="9">
    <location>
        <begin position="4"/>
        <end position="122"/>
    </location>
</feature>
<protein>
    <submittedName>
        <fullName evidence="12">Phosphomannomutase</fullName>
    </submittedName>
</protein>
<name>A0A451GG73_9RHOB</name>
<dbReference type="PANTHER" id="PTHR42946">
    <property type="entry name" value="PHOSPHOHEXOSE MUTASE"/>
    <property type="match status" value="1"/>
</dbReference>
<dbReference type="GO" id="GO:0004615">
    <property type="term" value="F:phosphomannomutase activity"/>
    <property type="evidence" value="ECO:0007669"/>
    <property type="project" value="TreeGrafter"/>
</dbReference>
<keyword evidence="13" id="KW-1185">Reference proteome</keyword>
<dbReference type="InterPro" id="IPR005846">
    <property type="entry name" value="A-D-PHexomutase_a/b/a-III"/>
</dbReference>
<dbReference type="CDD" id="cd03088">
    <property type="entry name" value="ManB"/>
    <property type="match status" value="1"/>
</dbReference>
<keyword evidence="5 7" id="KW-0460">Magnesium</keyword>
<dbReference type="InterPro" id="IPR050060">
    <property type="entry name" value="Phosphoglucosamine_mutase"/>
</dbReference>